<dbReference type="SUPFAM" id="SSF50692">
    <property type="entry name" value="ADC-like"/>
    <property type="match status" value="1"/>
</dbReference>
<evidence type="ECO:0000256" key="7">
    <source>
        <dbReference type="ARBA" id="ARBA00023014"/>
    </source>
</evidence>
<dbReference type="Pfam" id="PF01568">
    <property type="entry name" value="Molydop_binding"/>
    <property type="match status" value="1"/>
</dbReference>
<dbReference type="InterPro" id="IPR050612">
    <property type="entry name" value="Prok_Mopterin_Oxidored"/>
</dbReference>
<feature type="domain" description="4Fe-4S Mo/W bis-MGD-type" evidence="8">
    <location>
        <begin position="1"/>
        <end position="58"/>
    </location>
</feature>
<keyword evidence="6" id="KW-0408">Iron</keyword>
<dbReference type="Proteomes" id="UP000269499">
    <property type="component" value="Unassembled WGS sequence"/>
</dbReference>
<name>A0A497EX82_9CREN</name>
<evidence type="ECO:0000259" key="8">
    <source>
        <dbReference type="PROSITE" id="PS51669"/>
    </source>
</evidence>
<dbReference type="CDD" id="cd02766">
    <property type="entry name" value="MopB_3"/>
    <property type="match status" value="1"/>
</dbReference>
<dbReference type="SMART" id="SM00926">
    <property type="entry name" value="Molybdop_Fe4S4"/>
    <property type="match status" value="1"/>
</dbReference>
<dbReference type="Gene3D" id="2.40.40.20">
    <property type="match status" value="1"/>
</dbReference>
<comment type="caution">
    <text evidence="9">The sequence shown here is derived from an EMBL/GenBank/DDBJ whole genome shotgun (WGS) entry which is preliminary data.</text>
</comment>
<evidence type="ECO:0000256" key="5">
    <source>
        <dbReference type="ARBA" id="ARBA00023002"/>
    </source>
</evidence>
<keyword evidence="7" id="KW-0411">Iron-sulfur</keyword>
<protein>
    <submittedName>
        <fullName evidence="9">Formate dehydrogenase</fullName>
    </submittedName>
</protein>
<evidence type="ECO:0000313" key="10">
    <source>
        <dbReference type="Proteomes" id="UP000269499"/>
    </source>
</evidence>
<evidence type="ECO:0000256" key="2">
    <source>
        <dbReference type="ARBA" id="ARBA00010312"/>
    </source>
</evidence>
<evidence type="ECO:0000256" key="3">
    <source>
        <dbReference type="ARBA" id="ARBA00022505"/>
    </source>
</evidence>
<dbReference type="GO" id="GO:0043546">
    <property type="term" value="F:molybdopterin cofactor binding"/>
    <property type="evidence" value="ECO:0007669"/>
    <property type="project" value="InterPro"/>
</dbReference>
<dbReference type="PANTHER" id="PTHR43742:SF6">
    <property type="entry name" value="OXIDOREDUCTASE YYAE-RELATED"/>
    <property type="match status" value="1"/>
</dbReference>
<evidence type="ECO:0000256" key="4">
    <source>
        <dbReference type="ARBA" id="ARBA00022723"/>
    </source>
</evidence>
<evidence type="ECO:0000313" key="9">
    <source>
        <dbReference type="EMBL" id="RLE52004.1"/>
    </source>
</evidence>
<comment type="cofactor">
    <cofactor evidence="1">
        <name>Mo-bis(molybdopterin guanine dinucleotide)</name>
        <dbReference type="ChEBI" id="CHEBI:60539"/>
    </cofactor>
</comment>
<evidence type="ECO:0000256" key="6">
    <source>
        <dbReference type="ARBA" id="ARBA00023004"/>
    </source>
</evidence>
<comment type="similarity">
    <text evidence="2">Belongs to the prokaryotic molybdopterin-containing oxidoreductase family.</text>
</comment>
<dbReference type="Gene3D" id="3.40.50.740">
    <property type="match status" value="1"/>
</dbReference>
<keyword evidence="4" id="KW-0479">Metal-binding</keyword>
<dbReference type="Gene3D" id="3.40.228.10">
    <property type="entry name" value="Dimethylsulfoxide Reductase, domain 2"/>
    <property type="match status" value="1"/>
</dbReference>
<dbReference type="SUPFAM" id="SSF53706">
    <property type="entry name" value="Formate dehydrogenase/DMSO reductase, domains 1-3"/>
    <property type="match status" value="1"/>
</dbReference>
<keyword evidence="5" id="KW-0560">Oxidoreductase</keyword>
<dbReference type="InterPro" id="IPR006963">
    <property type="entry name" value="Mopterin_OxRdtase_4Fe-4S_dom"/>
</dbReference>
<dbReference type="GO" id="GO:0051536">
    <property type="term" value="F:iron-sulfur cluster binding"/>
    <property type="evidence" value="ECO:0007669"/>
    <property type="project" value="UniProtKB-KW"/>
</dbReference>
<reference evidence="9 10" key="1">
    <citation type="submission" date="2018-06" db="EMBL/GenBank/DDBJ databases">
        <title>Extensive metabolic versatility and redundancy in microbially diverse, dynamic hydrothermal sediments.</title>
        <authorList>
            <person name="Dombrowski N."/>
            <person name="Teske A."/>
            <person name="Baker B.J."/>
        </authorList>
    </citation>
    <scope>NUCLEOTIDE SEQUENCE [LARGE SCALE GENOMIC DNA]</scope>
    <source>
        <strain evidence="9">B20_G2</strain>
    </source>
</reference>
<dbReference type="CDD" id="cd02775">
    <property type="entry name" value="MopB_CT"/>
    <property type="match status" value="1"/>
</dbReference>
<dbReference type="PROSITE" id="PS51669">
    <property type="entry name" value="4FE4S_MOW_BIS_MGD"/>
    <property type="match status" value="1"/>
</dbReference>
<dbReference type="PROSITE" id="PS00932">
    <property type="entry name" value="MOLYBDOPTERIN_PROK_3"/>
    <property type="match status" value="1"/>
</dbReference>
<organism evidence="9 10">
    <name type="scientific">Thermoproteota archaeon</name>
    <dbReference type="NCBI Taxonomy" id="2056631"/>
    <lineage>
        <taxon>Archaea</taxon>
        <taxon>Thermoproteota</taxon>
    </lineage>
</organism>
<gene>
    <name evidence="9" type="ORF">DRJ26_05180</name>
</gene>
<dbReference type="Gene3D" id="2.20.25.90">
    <property type="entry name" value="ADC-like domains"/>
    <property type="match status" value="1"/>
</dbReference>
<dbReference type="EMBL" id="QMRA01000138">
    <property type="protein sequence ID" value="RLE52004.1"/>
    <property type="molecule type" value="Genomic_DNA"/>
</dbReference>
<dbReference type="Pfam" id="PF04879">
    <property type="entry name" value="Molybdop_Fe4S4"/>
    <property type="match status" value="1"/>
</dbReference>
<dbReference type="InterPro" id="IPR009010">
    <property type="entry name" value="Asp_de-COase-like_dom_sf"/>
</dbReference>
<dbReference type="InterPro" id="IPR006655">
    <property type="entry name" value="Mopterin_OxRdtase_prok_CS"/>
</dbReference>
<sequence length="651" mass="73540">MQQIKTVCARDCYDTCFLVALVENGKLIRVEGELGHPITRGFTCSRAAKDHERVYSSRRILYPHIRVGSKPTGKFVKASWSEAIEVIATKLKEVLEKFGPQAVLHLEYSGNMGLLTQYFPQRLWYAIGATRTDYSICSKSGHEAISLHYGLTYGIQPDELSKMKLIVYWGFNAAVSSPHLWALALKAKKRGALIAVVDPRKSESAEYADLWIQPKPGSDVALAYGVARYLIDHNYVDLDFIQKWTYGYNQFKEEAMKWTPEKVEDTTGVKWSLIEELGEAYGKLNPSATMIGIGFQKSIHGAESVRAVSLIPALLGLHRGFYYSNSQGWTIDIPYLTGEKLTEKKPLTVSQVALGKLLEKGEFKFIYIYNTNPTVTLPDQSSVRRGLGRSDAFVVVHDTHWTETAKYANVVLPAPTYLEKMDVVISYSHRYIRLSNKAIEPLGESKDEIWVMNELAKKLGLKEKWIYEDPWDVLRKALKDAIEDGIFEDLLGGVTLKLKVKPRSEYQTPTRKIEFYSKKAEELGLNPLPKQHPIRLSKDYFILLNSCVPNFTHTQFQEIYGPIPPIAWINVEDAKSLNIKNGDTVELYNELGRVKVKAIVTNKVPRGVIWSPRQLTGLNQEPQNKLIPCETQLIGGGSTFNSTLIKIQKSN</sequence>
<proteinExistence type="inferred from homology"/>
<dbReference type="Gene3D" id="3.30.2070.10">
    <property type="entry name" value="Formate dehydrogenase/DMSO reductase"/>
    <property type="match status" value="1"/>
</dbReference>
<accession>A0A497EX82</accession>
<dbReference type="InterPro" id="IPR006656">
    <property type="entry name" value="Mopterin_OxRdtase"/>
</dbReference>
<dbReference type="GO" id="GO:0046872">
    <property type="term" value="F:metal ion binding"/>
    <property type="evidence" value="ECO:0007669"/>
    <property type="project" value="UniProtKB-KW"/>
</dbReference>
<keyword evidence="3" id="KW-0500">Molybdenum</keyword>
<dbReference type="Pfam" id="PF00384">
    <property type="entry name" value="Molybdopterin"/>
    <property type="match status" value="1"/>
</dbReference>
<dbReference type="InterPro" id="IPR006657">
    <property type="entry name" value="MoPterin_dinucl-bd_dom"/>
</dbReference>
<dbReference type="AlphaFoldDB" id="A0A497EX82"/>
<evidence type="ECO:0000256" key="1">
    <source>
        <dbReference type="ARBA" id="ARBA00001942"/>
    </source>
</evidence>
<dbReference type="PANTHER" id="PTHR43742">
    <property type="entry name" value="TRIMETHYLAMINE-N-OXIDE REDUCTASE"/>
    <property type="match status" value="1"/>
</dbReference>
<dbReference type="GO" id="GO:0016491">
    <property type="term" value="F:oxidoreductase activity"/>
    <property type="evidence" value="ECO:0007669"/>
    <property type="project" value="UniProtKB-KW"/>
</dbReference>